<dbReference type="InterPro" id="IPR042217">
    <property type="entry name" value="T4SS_VirB10/TrbI"/>
</dbReference>
<evidence type="ECO:0000256" key="4">
    <source>
        <dbReference type="ARBA" id="ARBA00022989"/>
    </source>
</evidence>
<evidence type="ECO:0000313" key="7">
    <source>
        <dbReference type="EMBL" id="AKN37590.1"/>
    </source>
</evidence>
<organism evidence="7">
    <name type="scientific">Vibrio sp. FF_291</name>
    <dbReference type="NCBI Taxonomy" id="1652832"/>
    <lineage>
        <taxon>Bacteria</taxon>
        <taxon>Pseudomonadati</taxon>
        <taxon>Pseudomonadota</taxon>
        <taxon>Gammaproteobacteria</taxon>
        <taxon>Vibrionales</taxon>
        <taxon>Vibrionaceae</taxon>
        <taxon>Vibrio</taxon>
    </lineage>
</organism>
<comment type="subcellular location">
    <subcellularLocation>
        <location evidence="1">Membrane</location>
        <topology evidence="1">Single-pass membrane protein</topology>
    </subcellularLocation>
</comment>
<dbReference type="GO" id="GO:0016020">
    <property type="term" value="C:membrane"/>
    <property type="evidence" value="ECO:0007669"/>
    <property type="project" value="UniProtKB-SubCell"/>
</dbReference>
<protein>
    <submittedName>
        <fullName evidence="7">Inner membrane protein of type IV secretion of T-DNA complex, TonB-like, VirB10</fullName>
    </submittedName>
</protein>
<name>A0A0H3ZN52_9VIBR</name>
<dbReference type="InterPro" id="IPR005498">
    <property type="entry name" value="T4SS_VirB10/TraB/TrbI"/>
</dbReference>
<evidence type="ECO:0000256" key="6">
    <source>
        <dbReference type="SAM" id="Phobius"/>
    </source>
</evidence>
<dbReference type="Gene3D" id="2.40.128.260">
    <property type="entry name" value="Type IV secretion system, VirB10/TraB/TrbI"/>
    <property type="match status" value="1"/>
</dbReference>
<comment type="similarity">
    <text evidence="2">Belongs to the TrbI/VirB10 family.</text>
</comment>
<dbReference type="AlphaFoldDB" id="A0A0H3ZN52"/>
<sequence>MSINPSPNYTAIYLSMAGVFIALGGGVMVYKNMTTNEAPTPEKEATNSDITNFFYNIPSYRDEVYLLPGGSKPQDDDFADLQNEKETIEYQLPIVTTPVAPRSEPTQQRQAPTERPRYTKEELLIPRQPLKTADELMEERRQAMLHARRVNGGSWNRTIDISAIEANEREKSPPKAKDYSEHQINKDVSTFPVDLTRTITADRYIDCALKEQVNSQLEGRVTCQVINDVYGVHGRKNLIPAGSTFIGKHTSLKKVGDERFNIIWERIIRAGDGVHIKLTDAYSSDRIGSTGIGGIVDNRNWEKYGGAILTSVVSTLAQISVPVRSGSITNSVVQNFGTDLGQVTAAMINEGINIKPYSIVPAGTIIKVTPTTDIWLKHFDKDGGILAPVEEK</sequence>
<evidence type="ECO:0000256" key="1">
    <source>
        <dbReference type="ARBA" id="ARBA00004167"/>
    </source>
</evidence>
<evidence type="ECO:0000256" key="3">
    <source>
        <dbReference type="ARBA" id="ARBA00022692"/>
    </source>
</evidence>
<dbReference type="EMBL" id="KP795540">
    <property type="protein sequence ID" value="AKN37590.1"/>
    <property type="molecule type" value="Genomic_DNA"/>
</dbReference>
<reference evidence="7" key="1">
    <citation type="journal article" date="2015" name="MBio">
        <title>Eco-Evolutionary Dynamics of Episomes among Ecologically Cohesive Bacterial Populations.</title>
        <authorList>
            <person name="Xue H."/>
            <person name="Cordero O.X."/>
            <person name="Camas F.M."/>
            <person name="Trimble W."/>
            <person name="Meyer F."/>
            <person name="Guglielmini J."/>
            <person name="Rocha E.P."/>
            <person name="Polz M.F."/>
        </authorList>
    </citation>
    <scope>NUCLEOTIDE SEQUENCE</scope>
    <source>
        <strain evidence="7">FF_291</strain>
    </source>
</reference>
<feature type="transmembrane region" description="Helical" evidence="6">
    <location>
        <begin position="12"/>
        <end position="30"/>
    </location>
</feature>
<keyword evidence="4 6" id="KW-1133">Transmembrane helix</keyword>
<proteinExistence type="inferred from homology"/>
<dbReference type="CDD" id="cd16429">
    <property type="entry name" value="VirB10"/>
    <property type="match status" value="1"/>
</dbReference>
<keyword evidence="3 6" id="KW-0812">Transmembrane</keyword>
<dbReference type="Pfam" id="PF03743">
    <property type="entry name" value="TrbI"/>
    <property type="match status" value="1"/>
</dbReference>
<keyword evidence="5 6" id="KW-0472">Membrane</keyword>
<evidence type="ECO:0000256" key="5">
    <source>
        <dbReference type="ARBA" id="ARBA00023136"/>
    </source>
</evidence>
<evidence type="ECO:0000256" key="2">
    <source>
        <dbReference type="ARBA" id="ARBA00010265"/>
    </source>
</evidence>
<accession>A0A0H3ZN52</accession>